<sequence>MSNKTESVYKSNSWHSKRPRVAATSAGHLKNIGFKVAPRFTNTRKYINAEKQRHYGSDTYCQEAQGLQRCLWRQHNKARHTALGPS</sequence>
<organism evidence="2 3">
    <name type="scientific">Liparis tanakae</name>
    <name type="common">Tanaka's snailfish</name>
    <dbReference type="NCBI Taxonomy" id="230148"/>
    <lineage>
        <taxon>Eukaryota</taxon>
        <taxon>Metazoa</taxon>
        <taxon>Chordata</taxon>
        <taxon>Craniata</taxon>
        <taxon>Vertebrata</taxon>
        <taxon>Euteleostomi</taxon>
        <taxon>Actinopterygii</taxon>
        <taxon>Neopterygii</taxon>
        <taxon>Teleostei</taxon>
        <taxon>Neoteleostei</taxon>
        <taxon>Acanthomorphata</taxon>
        <taxon>Eupercaria</taxon>
        <taxon>Perciformes</taxon>
        <taxon>Cottioidei</taxon>
        <taxon>Cottales</taxon>
        <taxon>Liparidae</taxon>
        <taxon>Liparis</taxon>
    </lineage>
</organism>
<gene>
    <name evidence="2" type="ORF">EYF80_007697</name>
</gene>
<dbReference type="Proteomes" id="UP000314294">
    <property type="component" value="Unassembled WGS sequence"/>
</dbReference>
<proteinExistence type="predicted"/>
<feature type="compositionally biased region" description="Polar residues" evidence="1">
    <location>
        <begin position="1"/>
        <end position="14"/>
    </location>
</feature>
<feature type="region of interest" description="Disordered" evidence="1">
    <location>
        <begin position="1"/>
        <end position="24"/>
    </location>
</feature>
<comment type="caution">
    <text evidence="2">The sequence shown here is derived from an EMBL/GenBank/DDBJ whole genome shotgun (WGS) entry which is preliminary data.</text>
</comment>
<evidence type="ECO:0000256" key="1">
    <source>
        <dbReference type="SAM" id="MobiDB-lite"/>
    </source>
</evidence>
<evidence type="ECO:0000313" key="3">
    <source>
        <dbReference type="Proteomes" id="UP000314294"/>
    </source>
</evidence>
<protein>
    <submittedName>
        <fullName evidence="2">Uncharacterized protein</fullName>
    </submittedName>
</protein>
<name>A0A4Z2IW46_9TELE</name>
<keyword evidence="3" id="KW-1185">Reference proteome</keyword>
<accession>A0A4Z2IW46</accession>
<evidence type="ECO:0000313" key="2">
    <source>
        <dbReference type="EMBL" id="TNN82051.1"/>
    </source>
</evidence>
<reference evidence="2 3" key="1">
    <citation type="submission" date="2019-03" db="EMBL/GenBank/DDBJ databases">
        <title>First draft genome of Liparis tanakae, snailfish: a comprehensive survey of snailfish specific genes.</title>
        <authorList>
            <person name="Kim W."/>
            <person name="Song I."/>
            <person name="Jeong J.-H."/>
            <person name="Kim D."/>
            <person name="Kim S."/>
            <person name="Ryu S."/>
            <person name="Song J.Y."/>
            <person name="Lee S.K."/>
        </authorList>
    </citation>
    <scope>NUCLEOTIDE SEQUENCE [LARGE SCALE GENOMIC DNA]</scope>
    <source>
        <tissue evidence="2">Muscle</tissue>
    </source>
</reference>
<dbReference type="EMBL" id="SRLO01000042">
    <property type="protein sequence ID" value="TNN82051.1"/>
    <property type="molecule type" value="Genomic_DNA"/>
</dbReference>
<dbReference type="AlphaFoldDB" id="A0A4Z2IW46"/>